<feature type="transmembrane region" description="Helical" evidence="7">
    <location>
        <begin position="125"/>
        <end position="143"/>
    </location>
</feature>
<feature type="transmembrane region" description="Helical" evidence="7">
    <location>
        <begin position="92"/>
        <end position="113"/>
    </location>
</feature>
<dbReference type="PRINTS" id="PR01036">
    <property type="entry name" value="TCRTETB"/>
</dbReference>
<dbReference type="Gene3D" id="1.20.1720.10">
    <property type="entry name" value="Multidrug resistance protein D"/>
    <property type="match status" value="1"/>
</dbReference>
<keyword evidence="5 7" id="KW-1133">Transmembrane helix</keyword>
<feature type="transmembrane region" description="Helical" evidence="7">
    <location>
        <begin position="392"/>
        <end position="411"/>
    </location>
</feature>
<evidence type="ECO:0000313" key="10">
    <source>
        <dbReference type="Proteomes" id="UP000502533"/>
    </source>
</evidence>
<feature type="transmembrane region" description="Helical" evidence="7">
    <location>
        <begin position="66"/>
        <end position="86"/>
    </location>
</feature>
<dbReference type="PROSITE" id="PS50850">
    <property type="entry name" value="MFS"/>
    <property type="match status" value="1"/>
</dbReference>
<evidence type="ECO:0000259" key="8">
    <source>
        <dbReference type="PROSITE" id="PS50850"/>
    </source>
</evidence>
<evidence type="ECO:0000256" key="2">
    <source>
        <dbReference type="ARBA" id="ARBA00022448"/>
    </source>
</evidence>
<comment type="subcellular location">
    <subcellularLocation>
        <location evidence="1">Cell membrane</location>
        <topology evidence="1">Multi-pass membrane protein</topology>
    </subcellularLocation>
</comment>
<feature type="transmembrane region" description="Helical" evidence="7">
    <location>
        <begin position="320"/>
        <end position="338"/>
    </location>
</feature>
<dbReference type="Proteomes" id="UP000502533">
    <property type="component" value="Chromosome"/>
</dbReference>
<proteinExistence type="predicted"/>
<feature type="transmembrane region" description="Helical" evidence="7">
    <location>
        <begin position="423"/>
        <end position="442"/>
    </location>
</feature>
<feature type="transmembrane region" description="Helical" evidence="7">
    <location>
        <begin position="188"/>
        <end position="208"/>
    </location>
</feature>
<accession>A0A858JLP5</accession>
<feature type="transmembrane region" description="Helical" evidence="7">
    <location>
        <begin position="288"/>
        <end position="308"/>
    </location>
</feature>
<feature type="transmembrane region" description="Helical" evidence="7">
    <location>
        <begin position="32"/>
        <end position="54"/>
    </location>
</feature>
<dbReference type="InterPro" id="IPR011701">
    <property type="entry name" value="MFS"/>
</dbReference>
<dbReference type="GeneID" id="85022693"/>
<keyword evidence="4 7" id="KW-0812">Transmembrane</keyword>
<dbReference type="InterPro" id="IPR020846">
    <property type="entry name" value="MFS_dom"/>
</dbReference>
<evidence type="ECO:0000256" key="1">
    <source>
        <dbReference type="ARBA" id="ARBA00004651"/>
    </source>
</evidence>
<dbReference type="PANTHER" id="PTHR42718">
    <property type="entry name" value="MAJOR FACILITATOR SUPERFAMILY MULTIDRUG TRANSPORTER MFSC"/>
    <property type="match status" value="1"/>
</dbReference>
<gene>
    <name evidence="9" type="ORF">GWK63_11030</name>
</gene>
<dbReference type="RefSeq" id="WP_034933148.1">
    <property type="nucleotide sequence ID" value="NZ_CALMTF010000079.1"/>
</dbReference>
<dbReference type="Pfam" id="PF07690">
    <property type="entry name" value="MFS_1"/>
    <property type="match status" value="1"/>
</dbReference>
<organism evidence="9 10">
    <name type="scientific">Komagataeibacter rhaeticus</name>
    <dbReference type="NCBI Taxonomy" id="215221"/>
    <lineage>
        <taxon>Bacteria</taxon>
        <taxon>Pseudomonadati</taxon>
        <taxon>Pseudomonadota</taxon>
        <taxon>Alphaproteobacteria</taxon>
        <taxon>Acetobacterales</taxon>
        <taxon>Acetobacteraceae</taxon>
        <taxon>Komagataeibacter</taxon>
    </lineage>
</organism>
<feature type="transmembrane region" description="Helical" evidence="7">
    <location>
        <begin position="254"/>
        <end position="276"/>
    </location>
</feature>
<keyword evidence="6 7" id="KW-0472">Membrane</keyword>
<keyword evidence="2" id="KW-0813">Transport</keyword>
<dbReference type="KEGG" id="kre:GWK63_11030"/>
<dbReference type="GO" id="GO:0022857">
    <property type="term" value="F:transmembrane transporter activity"/>
    <property type="evidence" value="ECO:0007669"/>
    <property type="project" value="InterPro"/>
</dbReference>
<sequence length="461" mass="48001">MALIVASLMLMEQLDGTALTTALPTIAQDFHVGIPATSITLTVYMLGLAALIPASGHMAERFGSRLTLRWAIGLFLAGSLICARAHSLPVLALARLVQGAGGAMMVPVGRLVVLRSVAKAELLSVMAWVMLPATIGPMAGPVLGGVLTSWLSWRWIFYVNIPLGLVAIVLTGRFIPQIRTTRPPPFDLKGNILSATALGGLIFGMELLGHGGPARWLAMGLLLLAPLAAMAYARHARAVAHPVLDLALLRIATFRVSVFAGGLTRIATAGTIFLLPSLLQVRFGASPAQSGLVTFVAPIGALAMRLVVSHVYRGLGFRRVMCAGSLVLPGMCVVLALLRPGMAPGWLLPVLAFNGLGQTLLFTGYNTIAYADMPPARMSAATSLYATCQQTMLTLGICLAAGVLAMAQGLLPPSWRGQDYGVAFVACALVAAGALPLLLRLAPDAGASVSGHDGTGNGNRP</sequence>
<evidence type="ECO:0000256" key="5">
    <source>
        <dbReference type="ARBA" id="ARBA00022989"/>
    </source>
</evidence>
<reference evidence="9 10" key="1">
    <citation type="submission" date="2020-03" db="EMBL/GenBank/DDBJ databases">
        <title>Isolation of cellulose-producing strains, genome characterization and application of the synthesized cellulose films as an economical and sustainable material for piezoelectric sensor construction.</title>
        <authorList>
            <person name="Mangayil R.K."/>
        </authorList>
    </citation>
    <scope>NUCLEOTIDE SEQUENCE [LARGE SCALE GENOMIC DNA]</scope>
    <source>
        <strain evidence="9 10">ENS 9a1a</strain>
    </source>
</reference>
<feature type="transmembrane region" description="Helical" evidence="7">
    <location>
        <begin position="350"/>
        <end position="371"/>
    </location>
</feature>
<evidence type="ECO:0000256" key="7">
    <source>
        <dbReference type="SAM" id="Phobius"/>
    </source>
</evidence>
<feature type="transmembrane region" description="Helical" evidence="7">
    <location>
        <begin position="214"/>
        <end position="233"/>
    </location>
</feature>
<evidence type="ECO:0000256" key="3">
    <source>
        <dbReference type="ARBA" id="ARBA00022475"/>
    </source>
</evidence>
<feature type="transmembrane region" description="Helical" evidence="7">
    <location>
        <begin position="155"/>
        <end position="176"/>
    </location>
</feature>
<dbReference type="EMBL" id="CP050139">
    <property type="protein sequence ID" value="QIP37070.1"/>
    <property type="molecule type" value="Genomic_DNA"/>
</dbReference>
<keyword evidence="3" id="KW-1003">Cell membrane</keyword>
<dbReference type="Gene3D" id="1.20.1250.20">
    <property type="entry name" value="MFS general substrate transporter like domains"/>
    <property type="match status" value="1"/>
</dbReference>
<feature type="domain" description="Major facilitator superfamily (MFS) profile" evidence="8">
    <location>
        <begin position="1"/>
        <end position="446"/>
    </location>
</feature>
<dbReference type="GO" id="GO:0005886">
    <property type="term" value="C:plasma membrane"/>
    <property type="evidence" value="ECO:0007669"/>
    <property type="project" value="UniProtKB-SubCell"/>
</dbReference>
<dbReference type="PANTHER" id="PTHR42718:SF46">
    <property type="entry name" value="BLR6921 PROTEIN"/>
    <property type="match status" value="1"/>
</dbReference>
<keyword evidence="10" id="KW-1185">Reference proteome</keyword>
<name>A0A858JLP5_9PROT</name>
<evidence type="ECO:0000256" key="4">
    <source>
        <dbReference type="ARBA" id="ARBA00022692"/>
    </source>
</evidence>
<evidence type="ECO:0000313" key="9">
    <source>
        <dbReference type="EMBL" id="QIP37070.1"/>
    </source>
</evidence>
<dbReference type="InterPro" id="IPR036259">
    <property type="entry name" value="MFS_trans_sf"/>
</dbReference>
<evidence type="ECO:0000256" key="6">
    <source>
        <dbReference type="ARBA" id="ARBA00023136"/>
    </source>
</evidence>
<dbReference type="SUPFAM" id="SSF103473">
    <property type="entry name" value="MFS general substrate transporter"/>
    <property type="match status" value="1"/>
</dbReference>
<dbReference type="AlphaFoldDB" id="A0A858JLP5"/>
<protein>
    <submittedName>
        <fullName evidence="9">Multidrug efflux MFS transporter</fullName>
    </submittedName>
</protein>